<dbReference type="EMBL" id="JAFLEQ010000016">
    <property type="protein sequence ID" value="MBN9644899.1"/>
    <property type="molecule type" value="Genomic_DNA"/>
</dbReference>
<name>A0A939IUG1_9CORY</name>
<organism evidence="1 2">
    <name type="scientific">Corynebacterium mendelii</name>
    <dbReference type="NCBI Taxonomy" id="2765362"/>
    <lineage>
        <taxon>Bacteria</taxon>
        <taxon>Bacillati</taxon>
        <taxon>Actinomycetota</taxon>
        <taxon>Actinomycetes</taxon>
        <taxon>Mycobacteriales</taxon>
        <taxon>Corynebacteriaceae</taxon>
        <taxon>Corynebacterium</taxon>
    </lineage>
</organism>
<comment type="caution">
    <text evidence="1">The sequence shown here is derived from an EMBL/GenBank/DDBJ whole genome shotgun (WGS) entry which is preliminary data.</text>
</comment>
<reference evidence="1" key="1">
    <citation type="submission" date="2021-03" db="EMBL/GenBank/DDBJ databases">
        <authorList>
            <person name="Sun Q."/>
        </authorList>
    </citation>
    <scope>NUCLEOTIDE SEQUENCE</scope>
    <source>
        <strain evidence="1">CCM 8862</strain>
    </source>
</reference>
<proteinExistence type="predicted"/>
<evidence type="ECO:0000313" key="2">
    <source>
        <dbReference type="Proteomes" id="UP000664332"/>
    </source>
</evidence>
<dbReference type="AlphaFoldDB" id="A0A939IUG1"/>
<evidence type="ECO:0000313" key="1">
    <source>
        <dbReference type="EMBL" id="MBN9644899.1"/>
    </source>
</evidence>
<dbReference type="RefSeq" id="WP_207279355.1">
    <property type="nucleotide sequence ID" value="NZ_JAFLEQ010000016.1"/>
</dbReference>
<accession>A0A939IUG1</accession>
<dbReference type="Proteomes" id="UP000664332">
    <property type="component" value="Unassembled WGS sequence"/>
</dbReference>
<gene>
    <name evidence="1" type="ORF">JZY06_09790</name>
</gene>
<sequence>MPRTHHSQAPACPQRQAAARARIARLVAEKKLDVLRDFVLRTATLVEDIYLDNPSGPVVADDLSTWPDCWTVWRARAGLLGENIVSGDGELAFLLGRIRRFIHVSDVFRAKAYTDIARSGARLDELPAVHRSLAVMFLAQLFGPDMSGPQPTGWPGDPDRALAMVARHRLVAEELEQLFAVTTRRHHLGGVVAVSDDPGCFGGVLRLHADYSARELVAAADPAIFGDHPVPVTGDGDYVFAERNQILLLATVTQGAGVVATANRETYALSPRLVNWCSSPGLSAADPAAGAYIDQAERGTQIVIAVRKTGPHVTRTQQYCVLGRAHYTGHTGSCPVNFRLALEHMLPTDLCRQWLACGGC</sequence>
<protein>
    <submittedName>
        <fullName evidence="1">Uncharacterized protein</fullName>
    </submittedName>
</protein>
<keyword evidence="2" id="KW-1185">Reference proteome</keyword>